<dbReference type="Proteomes" id="UP000323886">
    <property type="component" value="Unassembled WGS sequence"/>
</dbReference>
<keyword evidence="4" id="KW-1185">Reference proteome</keyword>
<dbReference type="AlphaFoldDB" id="A0A5M6I5V1"/>
<comment type="caution">
    <text evidence="3">The sequence shown here is derived from an EMBL/GenBank/DDBJ whole genome shotgun (WGS) entry which is preliminary data.</text>
</comment>
<proteinExistence type="inferred from homology"/>
<protein>
    <submittedName>
        <fullName evidence="3">Universal stress protein</fullName>
    </submittedName>
</protein>
<gene>
    <name evidence="3" type="ORF">F1193_02740</name>
</gene>
<name>A0A5M6I5V1_9HYPH</name>
<comment type="similarity">
    <text evidence="1">Belongs to the universal stress protein A family.</text>
</comment>
<dbReference type="CDD" id="cd00293">
    <property type="entry name" value="USP-like"/>
    <property type="match status" value="1"/>
</dbReference>
<dbReference type="InterPro" id="IPR006015">
    <property type="entry name" value="Universal_stress_UspA"/>
</dbReference>
<dbReference type="PANTHER" id="PTHR46268:SF15">
    <property type="entry name" value="UNIVERSAL STRESS PROTEIN HP_0031"/>
    <property type="match status" value="1"/>
</dbReference>
<organism evidence="3 4">
    <name type="scientific">Blastochloris sulfoviridis</name>
    <dbReference type="NCBI Taxonomy" id="50712"/>
    <lineage>
        <taxon>Bacteria</taxon>
        <taxon>Pseudomonadati</taxon>
        <taxon>Pseudomonadota</taxon>
        <taxon>Alphaproteobacteria</taxon>
        <taxon>Hyphomicrobiales</taxon>
        <taxon>Blastochloridaceae</taxon>
        <taxon>Blastochloris</taxon>
    </lineage>
</organism>
<feature type="domain" description="UspA" evidence="2">
    <location>
        <begin position="214"/>
        <end position="333"/>
    </location>
</feature>
<accession>A0A5M6I5V1</accession>
<dbReference type="Pfam" id="PF00582">
    <property type="entry name" value="Usp"/>
    <property type="match status" value="1"/>
</dbReference>
<evidence type="ECO:0000256" key="1">
    <source>
        <dbReference type="ARBA" id="ARBA00008791"/>
    </source>
</evidence>
<sequence>MRCSCGAGRARASADLVEPGGRSKLLSCRILFRKTGSHFCGECSRLYRAIASSRRTARPAMIKDILVHLSPGERRDPGADFSLSVAALFGASLTGVAFAYEPVIPPSVFGTIPAELIAAQKQQSVKAAAAPAARFQEGLRLADLHGGTRILDAGVPVSGDVFGRLARLFDLSIVTQAEPDSLGAEDLVVEGALFEAGRPVLVVPYVQTAGITLERVVVAWDGSRQAARACADSLPFLTKATRVEVVMVSGERPKAGEVQGADVAQHLARHDIKVEVKRISEAGGIGETLLSYAADSGADFLVMGGYGHSRLREFVLGGATRGILDAMTLPVLLSH</sequence>
<dbReference type="Gene3D" id="3.40.50.12370">
    <property type="match status" value="1"/>
</dbReference>
<dbReference type="PANTHER" id="PTHR46268">
    <property type="entry name" value="STRESS RESPONSE PROTEIN NHAX"/>
    <property type="match status" value="1"/>
</dbReference>
<evidence type="ECO:0000259" key="2">
    <source>
        <dbReference type="Pfam" id="PF00582"/>
    </source>
</evidence>
<evidence type="ECO:0000313" key="4">
    <source>
        <dbReference type="Proteomes" id="UP000323886"/>
    </source>
</evidence>
<reference evidence="3 4" key="1">
    <citation type="submission" date="2019-09" db="EMBL/GenBank/DDBJ databases">
        <title>Draft Whole-Genome sequence of Blastochloris sulfoviridis DSM 729.</title>
        <authorList>
            <person name="Meyer T.E."/>
            <person name="Kyndt J.A."/>
        </authorList>
    </citation>
    <scope>NUCLEOTIDE SEQUENCE [LARGE SCALE GENOMIC DNA]</scope>
    <source>
        <strain evidence="3 4">DSM 729</strain>
    </source>
</reference>
<evidence type="ECO:0000313" key="3">
    <source>
        <dbReference type="EMBL" id="KAA5603158.1"/>
    </source>
</evidence>
<dbReference type="OrthoDB" id="9804721at2"/>
<dbReference type="SUPFAM" id="SSF52402">
    <property type="entry name" value="Adenine nucleotide alpha hydrolases-like"/>
    <property type="match status" value="2"/>
</dbReference>
<dbReference type="InterPro" id="IPR006016">
    <property type="entry name" value="UspA"/>
</dbReference>
<dbReference type="EMBL" id="VWPL01000003">
    <property type="protein sequence ID" value="KAA5603158.1"/>
    <property type="molecule type" value="Genomic_DNA"/>
</dbReference>
<dbReference type="PRINTS" id="PR01438">
    <property type="entry name" value="UNVRSLSTRESS"/>
</dbReference>